<proteinExistence type="predicted"/>
<gene>
    <name evidence="1" type="ORF">KIW84_035006</name>
</gene>
<comment type="caution">
    <text evidence="1">The sequence shown here is derived from an EMBL/GenBank/DDBJ whole genome shotgun (WGS) entry which is preliminary data.</text>
</comment>
<sequence length="142" mass="15646">MKQESQKKTELHNDSCLEEMKDLPKKEVDPRVVVLHVSIGNTEIGNALIDLVAIVNIIPLTSLSTSATPFMAEATRLQNAIREAEERIMGTVEPCITRQIRELENRFETQFTNVQEAMCGTGLHMSELTAARRHGGAGDGAT</sequence>
<dbReference type="Gramene" id="Psat03G0500600-T1">
    <property type="protein sequence ID" value="KAI5430627.1"/>
    <property type="gene ID" value="KIW84_035006"/>
</dbReference>
<organism evidence="1 2">
    <name type="scientific">Pisum sativum</name>
    <name type="common">Garden pea</name>
    <name type="synonym">Lathyrus oleraceus</name>
    <dbReference type="NCBI Taxonomy" id="3888"/>
    <lineage>
        <taxon>Eukaryota</taxon>
        <taxon>Viridiplantae</taxon>
        <taxon>Streptophyta</taxon>
        <taxon>Embryophyta</taxon>
        <taxon>Tracheophyta</taxon>
        <taxon>Spermatophyta</taxon>
        <taxon>Magnoliopsida</taxon>
        <taxon>eudicotyledons</taxon>
        <taxon>Gunneridae</taxon>
        <taxon>Pentapetalae</taxon>
        <taxon>rosids</taxon>
        <taxon>fabids</taxon>
        <taxon>Fabales</taxon>
        <taxon>Fabaceae</taxon>
        <taxon>Papilionoideae</taxon>
        <taxon>50 kb inversion clade</taxon>
        <taxon>NPAAA clade</taxon>
        <taxon>Hologalegina</taxon>
        <taxon>IRL clade</taxon>
        <taxon>Fabeae</taxon>
        <taxon>Lathyrus</taxon>
    </lineage>
</organism>
<reference evidence="1 2" key="1">
    <citation type="journal article" date="2022" name="Nat. Genet.">
        <title>Improved pea reference genome and pan-genome highlight genomic features and evolutionary characteristics.</title>
        <authorList>
            <person name="Yang T."/>
            <person name="Liu R."/>
            <person name="Luo Y."/>
            <person name="Hu S."/>
            <person name="Wang D."/>
            <person name="Wang C."/>
            <person name="Pandey M.K."/>
            <person name="Ge S."/>
            <person name="Xu Q."/>
            <person name="Li N."/>
            <person name="Li G."/>
            <person name="Huang Y."/>
            <person name="Saxena R.K."/>
            <person name="Ji Y."/>
            <person name="Li M."/>
            <person name="Yan X."/>
            <person name="He Y."/>
            <person name="Liu Y."/>
            <person name="Wang X."/>
            <person name="Xiang C."/>
            <person name="Varshney R.K."/>
            <person name="Ding H."/>
            <person name="Gao S."/>
            <person name="Zong X."/>
        </authorList>
    </citation>
    <scope>NUCLEOTIDE SEQUENCE [LARGE SCALE GENOMIC DNA]</scope>
    <source>
        <strain evidence="1 2">cv. Zhongwan 6</strain>
    </source>
</reference>
<evidence type="ECO:0000313" key="1">
    <source>
        <dbReference type="EMBL" id="KAI5430627.1"/>
    </source>
</evidence>
<accession>A0A9D5B047</accession>
<dbReference type="Proteomes" id="UP001058974">
    <property type="component" value="Chromosome 3"/>
</dbReference>
<dbReference type="EMBL" id="JAMSHJ010000003">
    <property type="protein sequence ID" value="KAI5430627.1"/>
    <property type="molecule type" value="Genomic_DNA"/>
</dbReference>
<protein>
    <submittedName>
        <fullName evidence="1">Uncharacterized protein</fullName>
    </submittedName>
</protein>
<keyword evidence="2" id="KW-1185">Reference proteome</keyword>
<dbReference type="AlphaFoldDB" id="A0A9D5B047"/>
<evidence type="ECO:0000313" key="2">
    <source>
        <dbReference type="Proteomes" id="UP001058974"/>
    </source>
</evidence>
<name>A0A9D5B047_PEA</name>